<keyword evidence="1" id="KW-1185">Reference proteome</keyword>
<dbReference type="WBParaSite" id="PgR114_g009_t02">
    <property type="protein sequence ID" value="PgR114_g009_t02"/>
    <property type="gene ID" value="PgR114_g009"/>
</dbReference>
<dbReference type="WBParaSite" id="PgR114_g009_t01">
    <property type="protein sequence ID" value="PgR114_g009_t01"/>
    <property type="gene ID" value="PgR114_g009"/>
</dbReference>
<dbReference type="AlphaFoldDB" id="A0A915CBJ0"/>
<reference evidence="2 3" key="1">
    <citation type="submission" date="2022-11" db="UniProtKB">
        <authorList>
            <consortium name="WormBaseParasite"/>
        </authorList>
    </citation>
    <scope>IDENTIFICATION</scope>
</reference>
<evidence type="ECO:0000313" key="3">
    <source>
        <dbReference type="WBParaSite" id="PgR114_g009_t02"/>
    </source>
</evidence>
<evidence type="ECO:0000313" key="2">
    <source>
        <dbReference type="WBParaSite" id="PgR114_g009_t01"/>
    </source>
</evidence>
<organism evidence="1 3">
    <name type="scientific">Parascaris univalens</name>
    <name type="common">Nematode worm</name>
    <dbReference type="NCBI Taxonomy" id="6257"/>
    <lineage>
        <taxon>Eukaryota</taxon>
        <taxon>Metazoa</taxon>
        <taxon>Ecdysozoa</taxon>
        <taxon>Nematoda</taxon>
        <taxon>Chromadorea</taxon>
        <taxon>Rhabditida</taxon>
        <taxon>Spirurina</taxon>
        <taxon>Ascaridomorpha</taxon>
        <taxon>Ascaridoidea</taxon>
        <taxon>Ascarididae</taxon>
        <taxon>Parascaris</taxon>
    </lineage>
</organism>
<protein>
    <submittedName>
        <fullName evidence="2 3">Uncharacterized protein</fullName>
    </submittedName>
</protein>
<name>A0A915CBJ0_PARUN</name>
<sequence>MNRGHAYLTDIRAHLMSVQLSQLYFKSFISSTLHRGPPITVFSFFYWKRCNYLRVFAAKYPRKEKIDASFRTTFITQ</sequence>
<evidence type="ECO:0000313" key="1">
    <source>
        <dbReference type="Proteomes" id="UP000887569"/>
    </source>
</evidence>
<accession>A0A915CBJ0</accession>
<proteinExistence type="predicted"/>
<dbReference type="Proteomes" id="UP000887569">
    <property type="component" value="Unplaced"/>
</dbReference>